<evidence type="ECO:0008006" key="4">
    <source>
        <dbReference type="Google" id="ProtNLM"/>
    </source>
</evidence>
<dbReference type="EMBL" id="BAAAPO010000033">
    <property type="protein sequence ID" value="GAA1797170.1"/>
    <property type="molecule type" value="Genomic_DNA"/>
</dbReference>
<reference evidence="2 3" key="1">
    <citation type="journal article" date="2019" name="Int. J. Syst. Evol. Microbiol.">
        <title>The Global Catalogue of Microorganisms (GCM) 10K type strain sequencing project: providing services to taxonomists for standard genome sequencing and annotation.</title>
        <authorList>
            <consortium name="The Broad Institute Genomics Platform"/>
            <consortium name="The Broad Institute Genome Sequencing Center for Infectious Disease"/>
            <person name="Wu L."/>
            <person name="Ma J."/>
        </authorList>
    </citation>
    <scope>NUCLEOTIDE SEQUENCE [LARGE SCALE GENOMIC DNA]</scope>
    <source>
        <strain evidence="2 3">JCM 15592</strain>
    </source>
</reference>
<dbReference type="InterPro" id="IPR025443">
    <property type="entry name" value="DUF4307"/>
</dbReference>
<comment type="caution">
    <text evidence="2">The sequence shown here is derived from an EMBL/GenBank/DDBJ whole genome shotgun (WGS) entry which is preliminary data.</text>
</comment>
<evidence type="ECO:0000256" key="1">
    <source>
        <dbReference type="SAM" id="Phobius"/>
    </source>
</evidence>
<evidence type="ECO:0000313" key="3">
    <source>
        <dbReference type="Proteomes" id="UP001499938"/>
    </source>
</evidence>
<name>A0ABN2LR31_9MICO</name>
<keyword evidence="1" id="KW-0472">Membrane</keyword>
<protein>
    <recommendedName>
        <fullName evidence="4">DUF4307 domain-containing protein</fullName>
    </recommendedName>
</protein>
<dbReference type="RefSeq" id="WP_344084903.1">
    <property type="nucleotide sequence ID" value="NZ_BAAAPO010000033.1"/>
</dbReference>
<keyword evidence="1" id="KW-0812">Transmembrane</keyword>
<keyword evidence="1" id="KW-1133">Transmembrane helix</keyword>
<organism evidence="2 3">
    <name type="scientific">Nostocoides veronense</name>
    <dbReference type="NCBI Taxonomy" id="330836"/>
    <lineage>
        <taxon>Bacteria</taxon>
        <taxon>Bacillati</taxon>
        <taxon>Actinomycetota</taxon>
        <taxon>Actinomycetes</taxon>
        <taxon>Micrococcales</taxon>
        <taxon>Intrasporangiaceae</taxon>
        <taxon>Nostocoides</taxon>
    </lineage>
</organism>
<dbReference type="Pfam" id="PF14155">
    <property type="entry name" value="DUF4307"/>
    <property type="match status" value="1"/>
</dbReference>
<keyword evidence="3" id="KW-1185">Reference proteome</keyword>
<dbReference type="Proteomes" id="UP001499938">
    <property type="component" value="Unassembled WGS sequence"/>
</dbReference>
<gene>
    <name evidence="2" type="ORF">GCM10009811_21730</name>
</gene>
<feature type="transmembrane region" description="Helical" evidence="1">
    <location>
        <begin position="26"/>
        <end position="46"/>
    </location>
</feature>
<accession>A0ABN2LR31</accession>
<proteinExistence type="predicted"/>
<evidence type="ECO:0000313" key="2">
    <source>
        <dbReference type="EMBL" id="GAA1797170.1"/>
    </source>
</evidence>
<sequence>MTFTDPASYDEDELDAPSRPANSRRWWVIGSIGCAAMLAVVAWFGVSATHGRVSWQTRGYVVQDPSAVSVTFDVHRPAGLAVSCRLKAMDARFGTVGSLDVPIPAGPQRSLTLTHEVRTTALAVTGTVERCTPA</sequence>